<dbReference type="PROSITE" id="PS50969">
    <property type="entry name" value="FCP1"/>
    <property type="match status" value="1"/>
</dbReference>
<reference evidence="19" key="1">
    <citation type="submission" date="2023-06" db="EMBL/GenBank/DDBJ databases">
        <title>Genomic analysis of the entomopathogenic nematode Steinernema hermaphroditum.</title>
        <authorList>
            <person name="Schwarz E.M."/>
            <person name="Heppert J.K."/>
            <person name="Baniya A."/>
            <person name="Schwartz H.T."/>
            <person name="Tan C.-H."/>
            <person name="Antoshechkin I."/>
            <person name="Sternberg P.W."/>
            <person name="Goodrich-Blair H."/>
            <person name="Dillman A.R."/>
        </authorList>
    </citation>
    <scope>NUCLEOTIDE SEQUENCE</scope>
    <source>
        <strain evidence="19">PS9179</strain>
        <tissue evidence="19">Whole animal</tissue>
    </source>
</reference>
<keyword evidence="14 16" id="KW-0472">Membrane</keyword>
<evidence type="ECO:0000256" key="2">
    <source>
        <dbReference type="ARBA" id="ARBA00004434"/>
    </source>
</evidence>
<keyword evidence="13 16" id="KW-0496">Mitochondrion</keyword>
<dbReference type="CDD" id="cd07521">
    <property type="entry name" value="HAD_FCP1-like"/>
    <property type="match status" value="1"/>
</dbReference>
<evidence type="ECO:0000256" key="9">
    <source>
        <dbReference type="ARBA" id="ARBA00022946"/>
    </source>
</evidence>
<feature type="domain" description="DPH-type MB" evidence="18">
    <location>
        <begin position="417"/>
        <end position="473"/>
    </location>
</feature>
<name>A0AA39HYW8_9BILA</name>
<dbReference type="SMART" id="SM00577">
    <property type="entry name" value="CPDc"/>
    <property type="match status" value="1"/>
</dbReference>
<comment type="subunit">
    <text evidence="16">Component of the TIM23 complex.</text>
</comment>
<evidence type="ECO:0000256" key="16">
    <source>
        <dbReference type="RuleBase" id="RU365079"/>
    </source>
</evidence>
<dbReference type="InterPro" id="IPR007872">
    <property type="entry name" value="DPH_MB_dom"/>
</dbReference>
<evidence type="ECO:0000256" key="10">
    <source>
        <dbReference type="ARBA" id="ARBA00022989"/>
    </source>
</evidence>
<evidence type="ECO:0000256" key="11">
    <source>
        <dbReference type="ARBA" id="ARBA00023004"/>
    </source>
</evidence>
<evidence type="ECO:0000256" key="4">
    <source>
        <dbReference type="ARBA" id="ARBA00022448"/>
    </source>
</evidence>
<dbReference type="Gene3D" id="3.10.660.10">
    <property type="entry name" value="DPH Zinc finger"/>
    <property type="match status" value="1"/>
</dbReference>
<evidence type="ECO:0000259" key="18">
    <source>
        <dbReference type="PROSITE" id="PS51074"/>
    </source>
</evidence>
<evidence type="ECO:0000259" key="17">
    <source>
        <dbReference type="PROSITE" id="PS50969"/>
    </source>
</evidence>
<dbReference type="FunFam" id="3.40.50.1000:FF:000019">
    <property type="entry name" value="Mitochondrial import inner membrane translocase subunit TIM50"/>
    <property type="match status" value="1"/>
</dbReference>
<dbReference type="InterPro" id="IPR004274">
    <property type="entry name" value="FCP1_dom"/>
</dbReference>
<dbReference type="GO" id="GO:0046872">
    <property type="term" value="F:metal ion binding"/>
    <property type="evidence" value="ECO:0007669"/>
    <property type="project" value="UniProtKB-KW"/>
</dbReference>
<keyword evidence="11" id="KW-0408">Iron</keyword>
<comment type="caution">
    <text evidence="19">The sequence shown here is derived from an EMBL/GenBank/DDBJ whole genome shotgun (WGS) entry which is preliminary data.</text>
</comment>
<keyword evidence="10 16" id="KW-1133">Transmembrane helix</keyword>
<dbReference type="Gene3D" id="3.40.50.1000">
    <property type="entry name" value="HAD superfamily/HAD-like"/>
    <property type="match status" value="1"/>
</dbReference>
<dbReference type="InterPro" id="IPR036412">
    <property type="entry name" value="HAD-like_sf"/>
</dbReference>
<dbReference type="InterPro" id="IPR023214">
    <property type="entry name" value="HAD_sf"/>
</dbReference>
<keyword evidence="20" id="KW-1185">Reference proteome</keyword>
<keyword evidence="5 16" id="KW-0812">Transmembrane</keyword>
<comment type="subcellular location">
    <subcellularLocation>
        <location evidence="2 16">Mitochondrion inner membrane</location>
        <topology evidence="2 16">Single-pass membrane protein</topology>
    </subcellularLocation>
</comment>
<keyword evidence="9 16" id="KW-0809">Transit peptide</keyword>
<evidence type="ECO:0000256" key="8">
    <source>
        <dbReference type="ARBA" id="ARBA00022927"/>
    </source>
</evidence>
<keyword evidence="7" id="KW-0999">Mitochondrion inner membrane</keyword>
<evidence type="ECO:0000256" key="14">
    <source>
        <dbReference type="ARBA" id="ARBA00023136"/>
    </source>
</evidence>
<dbReference type="Pfam" id="PF03031">
    <property type="entry name" value="NIF"/>
    <property type="match status" value="1"/>
</dbReference>
<keyword evidence="8 16" id="KW-0653">Protein transport</keyword>
<evidence type="ECO:0000256" key="1">
    <source>
        <dbReference type="ARBA" id="ARBA00002959"/>
    </source>
</evidence>
<proteinExistence type="inferred from homology"/>
<dbReference type="AlphaFoldDB" id="A0AA39HYW8"/>
<dbReference type="SUPFAM" id="SSF56784">
    <property type="entry name" value="HAD-like"/>
    <property type="match status" value="1"/>
</dbReference>
<accession>A0AA39HYW8</accession>
<dbReference type="GO" id="GO:0005744">
    <property type="term" value="C:TIM23 mitochondrial import inner membrane translocase complex"/>
    <property type="evidence" value="ECO:0007669"/>
    <property type="project" value="UniProtKB-UniRule"/>
</dbReference>
<dbReference type="Proteomes" id="UP001175271">
    <property type="component" value="Unassembled WGS sequence"/>
</dbReference>
<dbReference type="InterPro" id="IPR036671">
    <property type="entry name" value="DPH_MB_sf"/>
</dbReference>
<keyword evidence="6" id="KW-0479">Metal-binding</keyword>
<dbReference type="SUPFAM" id="SSF144217">
    <property type="entry name" value="CSL zinc finger"/>
    <property type="match status" value="1"/>
</dbReference>
<dbReference type="GO" id="GO:0015031">
    <property type="term" value="P:protein transport"/>
    <property type="evidence" value="ECO:0007669"/>
    <property type="project" value="UniProtKB-KW"/>
</dbReference>
<sequence>MATSRFLQFSTASSSKLLVKQRIIAIGQPCRLLASSSDDRPKGIGFSAVRRYPPVVSPFDNPGRVNMTKITIEKPQNQPEPEVKAVVHEEPKETVEPQMTEPLAAAPAAVKKNGLFRQFKERFGLHIDEDLPEDEKKRQKTTRNTKVGGFFVFGGSLVGLVYFCYYYGRAKRDDEGNVIKDEHSGSILAPFYRVLNGYYEWRDYVIEPSRKVLLPDPLPPPYHQPKYTLVLEMKNVLVNPEWSYRDGHRFKKRPALDYFLDVVGYPNFEVVIYSVENSFTAEPIAHSIDPKQRIMYRLYRDNTKYMKGAHVKDLSRLNRDLSKVIYIDFDPQSYQLNPENVLRVPKWEGDMNDTTLVDLAELLKTIHLSDVDDVRPTLQYYSQFDDPAKEFRNRAMYVAEQEQKRKEETEITEMSVFHDEVEIEDFEYDEETELYHYPCPCGDRFEISKEALEAGDDIATCPSCSLVIRVIYDLDQFMITEEISIPATTKQKQTE</sequence>
<organism evidence="19 20">
    <name type="scientific">Steinernema hermaphroditum</name>
    <dbReference type="NCBI Taxonomy" id="289476"/>
    <lineage>
        <taxon>Eukaryota</taxon>
        <taxon>Metazoa</taxon>
        <taxon>Ecdysozoa</taxon>
        <taxon>Nematoda</taxon>
        <taxon>Chromadorea</taxon>
        <taxon>Rhabditida</taxon>
        <taxon>Tylenchina</taxon>
        <taxon>Panagrolaimomorpha</taxon>
        <taxon>Strongyloidoidea</taxon>
        <taxon>Steinernematidae</taxon>
        <taxon>Steinernema</taxon>
    </lineage>
</organism>
<evidence type="ECO:0000313" key="20">
    <source>
        <dbReference type="Proteomes" id="UP001175271"/>
    </source>
</evidence>
<keyword evidence="12 16" id="KW-0811">Translocation</keyword>
<evidence type="ECO:0000256" key="12">
    <source>
        <dbReference type="ARBA" id="ARBA00023010"/>
    </source>
</evidence>
<evidence type="ECO:0000313" key="19">
    <source>
        <dbReference type="EMBL" id="KAK0413819.1"/>
    </source>
</evidence>
<evidence type="ECO:0000256" key="5">
    <source>
        <dbReference type="ARBA" id="ARBA00022692"/>
    </source>
</evidence>
<dbReference type="InterPro" id="IPR050365">
    <property type="entry name" value="TIM50"/>
</dbReference>
<dbReference type="Pfam" id="PF05207">
    <property type="entry name" value="Zn_ribbon_CSL"/>
    <property type="match status" value="1"/>
</dbReference>
<evidence type="ECO:0000256" key="13">
    <source>
        <dbReference type="ARBA" id="ARBA00023128"/>
    </source>
</evidence>
<protein>
    <recommendedName>
        <fullName evidence="16">Mitochondrial import inner membrane translocase subunit TIM50</fullName>
    </recommendedName>
</protein>
<feature type="domain" description="FCP1 homology" evidence="17">
    <location>
        <begin position="222"/>
        <end position="366"/>
    </location>
</feature>
<dbReference type="PROSITE" id="PS51074">
    <property type="entry name" value="DPH_MB"/>
    <property type="match status" value="1"/>
</dbReference>
<evidence type="ECO:0000256" key="15">
    <source>
        <dbReference type="ARBA" id="ARBA00024032"/>
    </source>
</evidence>
<comment type="similarity">
    <text evidence="15">Belongs to the DPH3 family.</text>
</comment>
<evidence type="ECO:0000256" key="7">
    <source>
        <dbReference type="ARBA" id="ARBA00022792"/>
    </source>
</evidence>
<comment type="similarity">
    <text evidence="3 16">Belongs to the TIM50 family.</text>
</comment>
<comment type="function">
    <text evidence="1 16">Essential component of the TIM23 complex, a complex that mediates the translocation of transit peptide-containing proteins across the mitochondrial inner membrane.</text>
</comment>
<dbReference type="FunFam" id="3.10.660.10:FF:000001">
    <property type="entry name" value="Diphthamide biosynthesis 3"/>
    <property type="match status" value="1"/>
</dbReference>
<dbReference type="PANTHER" id="PTHR12210">
    <property type="entry name" value="DULLARD PROTEIN PHOSPHATASE"/>
    <property type="match status" value="1"/>
</dbReference>
<evidence type="ECO:0000256" key="3">
    <source>
        <dbReference type="ARBA" id="ARBA00006344"/>
    </source>
</evidence>
<dbReference type="EMBL" id="JAUCMV010000003">
    <property type="protein sequence ID" value="KAK0413819.1"/>
    <property type="molecule type" value="Genomic_DNA"/>
</dbReference>
<feature type="transmembrane region" description="Helical" evidence="16">
    <location>
        <begin position="147"/>
        <end position="168"/>
    </location>
</feature>
<keyword evidence="4 16" id="KW-0813">Transport</keyword>
<gene>
    <name evidence="19" type="ORF">QR680_007009</name>
</gene>
<evidence type="ECO:0000256" key="6">
    <source>
        <dbReference type="ARBA" id="ARBA00022723"/>
    </source>
</evidence>